<dbReference type="PANTHER" id="PTHR11933">
    <property type="entry name" value="TRNA 5-METHYLAMINOMETHYL-2-THIOURIDYLATE -METHYLTRANSFERASE"/>
    <property type="match status" value="1"/>
</dbReference>
<feature type="region of interest" description="Interaction with tRNA" evidence="10">
    <location>
        <begin position="148"/>
        <end position="150"/>
    </location>
</feature>
<dbReference type="FunFam" id="3.40.50.620:FF:000115">
    <property type="entry name" value="tRNA-specific 2-thiouridylase MnmA"/>
    <property type="match status" value="1"/>
</dbReference>
<dbReference type="Gene3D" id="3.40.50.620">
    <property type="entry name" value="HUPs"/>
    <property type="match status" value="1"/>
</dbReference>
<dbReference type="HAMAP" id="MF_00144">
    <property type="entry name" value="tRNA_thiouridyl_MnmA"/>
    <property type="match status" value="1"/>
</dbReference>
<name>A0A2M7E8M5_9BACT</name>
<evidence type="ECO:0000256" key="2">
    <source>
        <dbReference type="ARBA" id="ARBA00022555"/>
    </source>
</evidence>
<dbReference type="InterPro" id="IPR046885">
    <property type="entry name" value="MnmA-like_C"/>
</dbReference>
<comment type="subcellular location">
    <subcellularLocation>
        <location evidence="10">Cytoplasm</location>
    </subcellularLocation>
</comment>
<dbReference type="GO" id="GO:0005524">
    <property type="term" value="F:ATP binding"/>
    <property type="evidence" value="ECO:0007669"/>
    <property type="project" value="UniProtKB-KW"/>
</dbReference>
<dbReference type="Gene3D" id="2.40.30.10">
    <property type="entry name" value="Translation factors"/>
    <property type="match status" value="1"/>
</dbReference>
<gene>
    <name evidence="10" type="primary">mnmA</name>
    <name evidence="13" type="ORF">COS11_04215</name>
</gene>
<keyword evidence="4 10" id="KW-0819">tRNA processing</keyword>
<dbReference type="EC" id="2.8.1.13" evidence="10"/>
<keyword evidence="3 10" id="KW-0808">Transferase</keyword>
<evidence type="ECO:0000256" key="1">
    <source>
        <dbReference type="ARBA" id="ARBA00022490"/>
    </source>
</evidence>
<feature type="binding site" evidence="10">
    <location>
        <position position="124"/>
    </location>
    <ligand>
        <name>ATP</name>
        <dbReference type="ChEBI" id="CHEBI:30616"/>
    </ligand>
</feature>
<dbReference type="FunFam" id="2.30.30.280:FF:000001">
    <property type="entry name" value="tRNA-specific 2-thiouridylase MnmA"/>
    <property type="match status" value="1"/>
</dbReference>
<evidence type="ECO:0000256" key="9">
    <source>
        <dbReference type="ARBA" id="ARBA00051542"/>
    </source>
</evidence>
<feature type="site" description="Interaction with tRNA" evidence="10">
    <location>
        <position position="125"/>
    </location>
</feature>
<dbReference type="Pfam" id="PF20259">
    <property type="entry name" value="tRNA_Me_trans_M"/>
    <property type="match status" value="1"/>
</dbReference>
<evidence type="ECO:0000256" key="6">
    <source>
        <dbReference type="ARBA" id="ARBA00022840"/>
    </source>
</evidence>
<evidence type="ECO:0000313" key="13">
    <source>
        <dbReference type="EMBL" id="PIV64048.1"/>
    </source>
</evidence>
<dbReference type="InterPro" id="IPR046884">
    <property type="entry name" value="MnmA-like_central"/>
</dbReference>
<dbReference type="NCBIfam" id="TIGR00420">
    <property type="entry name" value="trmU"/>
    <property type="match status" value="1"/>
</dbReference>
<evidence type="ECO:0000256" key="10">
    <source>
        <dbReference type="HAMAP-Rule" id="MF_00144"/>
    </source>
</evidence>
<evidence type="ECO:0000256" key="8">
    <source>
        <dbReference type="ARBA" id="ARBA00023157"/>
    </source>
</evidence>
<keyword evidence="7 10" id="KW-0694">RNA-binding</keyword>
<evidence type="ECO:0000256" key="3">
    <source>
        <dbReference type="ARBA" id="ARBA00022679"/>
    </source>
</evidence>
<evidence type="ECO:0000259" key="12">
    <source>
        <dbReference type="Pfam" id="PF20259"/>
    </source>
</evidence>
<dbReference type="EMBL" id="PETL01000205">
    <property type="protein sequence ID" value="PIV64048.1"/>
    <property type="molecule type" value="Genomic_DNA"/>
</dbReference>
<dbReference type="InterPro" id="IPR004506">
    <property type="entry name" value="MnmA-like"/>
</dbReference>
<feature type="region of interest" description="Interaction with tRNA" evidence="10">
    <location>
        <begin position="304"/>
        <end position="305"/>
    </location>
</feature>
<dbReference type="Gene3D" id="2.30.30.280">
    <property type="entry name" value="Adenine nucleotide alpha hydrolases-like domains"/>
    <property type="match status" value="1"/>
</dbReference>
<dbReference type="GO" id="GO:0103016">
    <property type="term" value="F:tRNA-uridine 2-sulfurtransferase activity"/>
    <property type="evidence" value="ECO:0007669"/>
    <property type="project" value="UniProtKB-EC"/>
</dbReference>
<comment type="similarity">
    <text evidence="10">Belongs to the MnmA/TRMU family.</text>
</comment>
<feature type="domain" description="tRNA-specific 2-thiouridylase MnmA-like C-terminal" evidence="11">
    <location>
        <begin position="277"/>
        <end position="353"/>
    </location>
</feature>
<dbReference type="Pfam" id="PF20258">
    <property type="entry name" value="tRNA_Me_trans_C"/>
    <property type="match status" value="1"/>
</dbReference>
<organism evidence="13 14">
    <name type="scientific">bacterium (Candidatus Ratteibacteria) CG01_land_8_20_14_3_00_40_19</name>
    <dbReference type="NCBI Taxonomy" id="2014290"/>
    <lineage>
        <taxon>Bacteria</taxon>
        <taxon>Candidatus Ratteibacteria</taxon>
    </lineage>
</organism>
<dbReference type="SUPFAM" id="SSF52402">
    <property type="entry name" value="Adenine nucleotide alpha hydrolases-like"/>
    <property type="match status" value="1"/>
</dbReference>
<dbReference type="GO" id="GO:0000049">
    <property type="term" value="F:tRNA binding"/>
    <property type="evidence" value="ECO:0007669"/>
    <property type="project" value="UniProtKB-KW"/>
</dbReference>
<comment type="caution">
    <text evidence="13">The sequence shown here is derived from an EMBL/GenBank/DDBJ whole genome shotgun (WGS) entry which is preliminary data.</text>
</comment>
<feature type="domain" description="tRNA-specific 2-thiouridylase MnmA-like central" evidence="12">
    <location>
        <begin position="207"/>
        <end position="271"/>
    </location>
</feature>
<evidence type="ECO:0000313" key="14">
    <source>
        <dbReference type="Proteomes" id="UP000228886"/>
    </source>
</evidence>
<dbReference type="InterPro" id="IPR023382">
    <property type="entry name" value="MnmA-like_central_sf"/>
</dbReference>
<dbReference type="GO" id="GO:0005737">
    <property type="term" value="C:cytoplasm"/>
    <property type="evidence" value="ECO:0007669"/>
    <property type="project" value="UniProtKB-SubCell"/>
</dbReference>
<feature type="active site" description="Nucleophile" evidence="10">
    <location>
        <position position="100"/>
    </location>
</feature>
<sequence>MNSKRVVVAMSGGVDSSVTAALFKDRGFEVIGITMQIWERSEDWGDCGALRGTEDAERVADKLRIPHHVVNLRNTFKEKVIANFCEEYRKGKTPNPCIRCNQYIKFGALLKKAKELGAVYIATGHYARIEYDKDKKRYLLKRGVDHKKDQSYVLYAMAQEQLKHTLMPLGEFAKEKVRQMAEGLDLPVARRPESQNICFIPDDDYGKFVQSYLSEEITPGPILNKKGETIGRHKGIIFYTIGQRKGIGISAKKPLYVTGIDKKTNAIFVGRKKEVYSQELIANKVNFIAIKELKEPLKVEAKIRYLHQATSAIVFPLDKNKVLVKFEKPRWALTPGQAVVFYNGDTVIGGGTIFKTEKK</sequence>
<accession>A0A2M7E8M5</accession>
<reference evidence="14" key="1">
    <citation type="submission" date="2017-09" db="EMBL/GenBank/DDBJ databases">
        <title>Depth-based differentiation of microbial function through sediment-hosted aquifers and enrichment of novel symbionts in the deep terrestrial subsurface.</title>
        <authorList>
            <person name="Probst A.J."/>
            <person name="Ladd B."/>
            <person name="Jarett J.K."/>
            <person name="Geller-Mcgrath D.E."/>
            <person name="Sieber C.M.K."/>
            <person name="Emerson J.B."/>
            <person name="Anantharaman K."/>
            <person name="Thomas B.C."/>
            <person name="Malmstrom R."/>
            <person name="Stieglmeier M."/>
            <person name="Klingl A."/>
            <person name="Woyke T."/>
            <person name="Ryan C.M."/>
            <person name="Banfield J.F."/>
        </authorList>
    </citation>
    <scope>NUCLEOTIDE SEQUENCE [LARGE SCALE GENOMIC DNA]</scope>
</reference>
<feature type="active site" description="Cysteine persulfide intermediate" evidence="10">
    <location>
        <position position="198"/>
    </location>
</feature>
<feature type="binding site" evidence="10">
    <location>
        <position position="35"/>
    </location>
    <ligand>
        <name>ATP</name>
        <dbReference type="ChEBI" id="CHEBI:30616"/>
    </ligand>
</feature>
<protein>
    <recommendedName>
        <fullName evidence="10">tRNA-specific 2-thiouridylase MnmA</fullName>
        <ecNumber evidence="10">2.8.1.13</ecNumber>
    </recommendedName>
</protein>
<comment type="function">
    <text evidence="10">Catalyzes the 2-thiolation of uridine at the wobble position (U34) of tRNA, leading to the formation of s(2)U34.</text>
</comment>
<evidence type="ECO:0000256" key="4">
    <source>
        <dbReference type="ARBA" id="ARBA00022694"/>
    </source>
</evidence>
<dbReference type="GO" id="GO:0002143">
    <property type="term" value="P:tRNA wobble position uridine thiolation"/>
    <property type="evidence" value="ECO:0007669"/>
    <property type="project" value="TreeGrafter"/>
</dbReference>
<comment type="catalytic activity">
    <reaction evidence="9 10">
        <text>S-sulfanyl-L-cysteinyl-[protein] + uridine(34) in tRNA + AH2 + ATP = 2-thiouridine(34) in tRNA + L-cysteinyl-[protein] + A + AMP + diphosphate + H(+)</text>
        <dbReference type="Rhea" id="RHEA:47032"/>
        <dbReference type="Rhea" id="RHEA-COMP:10131"/>
        <dbReference type="Rhea" id="RHEA-COMP:11726"/>
        <dbReference type="Rhea" id="RHEA-COMP:11727"/>
        <dbReference type="Rhea" id="RHEA-COMP:11728"/>
        <dbReference type="ChEBI" id="CHEBI:13193"/>
        <dbReference type="ChEBI" id="CHEBI:15378"/>
        <dbReference type="ChEBI" id="CHEBI:17499"/>
        <dbReference type="ChEBI" id="CHEBI:29950"/>
        <dbReference type="ChEBI" id="CHEBI:30616"/>
        <dbReference type="ChEBI" id="CHEBI:33019"/>
        <dbReference type="ChEBI" id="CHEBI:61963"/>
        <dbReference type="ChEBI" id="CHEBI:65315"/>
        <dbReference type="ChEBI" id="CHEBI:87170"/>
        <dbReference type="ChEBI" id="CHEBI:456215"/>
        <dbReference type="EC" id="2.8.1.13"/>
    </reaction>
</comment>
<keyword evidence="5 10" id="KW-0547">Nucleotide-binding</keyword>
<keyword evidence="8" id="KW-1015">Disulfide bond</keyword>
<keyword evidence="2 10" id="KW-0820">tRNA-binding</keyword>
<dbReference type="NCBIfam" id="NF001138">
    <property type="entry name" value="PRK00143.1"/>
    <property type="match status" value="1"/>
</dbReference>
<dbReference type="AlphaFoldDB" id="A0A2M7E8M5"/>
<proteinExistence type="inferred from homology"/>
<dbReference type="CDD" id="cd01998">
    <property type="entry name" value="MnmA_TRMU-like"/>
    <property type="match status" value="1"/>
</dbReference>
<keyword evidence="6 10" id="KW-0067">ATP-binding</keyword>
<feature type="site" description="Interaction with tRNA" evidence="10">
    <location>
        <position position="337"/>
    </location>
</feature>
<evidence type="ECO:0000256" key="5">
    <source>
        <dbReference type="ARBA" id="ARBA00022741"/>
    </source>
</evidence>
<feature type="binding site" evidence="10">
    <location>
        <begin position="9"/>
        <end position="16"/>
    </location>
    <ligand>
        <name>ATP</name>
        <dbReference type="ChEBI" id="CHEBI:30616"/>
    </ligand>
</feature>
<dbReference type="Pfam" id="PF03054">
    <property type="entry name" value="tRNA_Me_trans"/>
    <property type="match status" value="1"/>
</dbReference>
<keyword evidence="1 10" id="KW-0963">Cytoplasm</keyword>
<dbReference type="FunFam" id="2.40.30.10:FF:000023">
    <property type="entry name" value="tRNA-specific 2-thiouridylase MnmA"/>
    <property type="match status" value="1"/>
</dbReference>
<evidence type="ECO:0000256" key="7">
    <source>
        <dbReference type="ARBA" id="ARBA00022884"/>
    </source>
</evidence>
<dbReference type="Proteomes" id="UP000228886">
    <property type="component" value="Unassembled WGS sequence"/>
</dbReference>
<evidence type="ECO:0000259" key="11">
    <source>
        <dbReference type="Pfam" id="PF20258"/>
    </source>
</evidence>
<dbReference type="InterPro" id="IPR014729">
    <property type="entry name" value="Rossmann-like_a/b/a_fold"/>
</dbReference>
<dbReference type="PANTHER" id="PTHR11933:SF5">
    <property type="entry name" value="MITOCHONDRIAL TRNA-SPECIFIC 2-THIOURIDYLASE 1"/>
    <property type="match status" value="1"/>
</dbReference>
<comment type="caution">
    <text evidence="10">Lacks conserved residue(s) required for the propagation of feature annotation.</text>
</comment>